<protein>
    <recommendedName>
        <fullName evidence="3">DUF72 domain-containing protein</fullName>
    </recommendedName>
</protein>
<dbReference type="Gene3D" id="3.20.20.410">
    <property type="entry name" value="Protein of unknown function UPF0759"/>
    <property type="match status" value="1"/>
</dbReference>
<name>A0A2S0VY30_9ALTE</name>
<dbReference type="SUPFAM" id="SSF117396">
    <property type="entry name" value="TM1631-like"/>
    <property type="match status" value="1"/>
</dbReference>
<gene>
    <name evidence="1" type="ORF">C2869_19475</name>
</gene>
<evidence type="ECO:0000313" key="1">
    <source>
        <dbReference type="EMBL" id="AWB69098.1"/>
    </source>
</evidence>
<reference evidence="1 2" key="1">
    <citation type="submission" date="2018-01" db="EMBL/GenBank/DDBJ databases">
        <title>Genome sequence of a Cantenovulum-like bacteria.</title>
        <authorList>
            <person name="Tan W.R."/>
            <person name="Lau N.-S."/>
            <person name="Go F."/>
            <person name="Amirul A.-A.A."/>
        </authorList>
    </citation>
    <scope>NUCLEOTIDE SEQUENCE [LARGE SCALE GENOMIC DNA]</scope>
    <source>
        <strain evidence="1 2">CCB-QB4</strain>
    </source>
</reference>
<accession>A0A2S0VY30</accession>
<dbReference type="AlphaFoldDB" id="A0A2S0VY30"/>
<evidence type="ECO:0008006" key="3">
    <source>
        <dbReference type="Google" id="ProtNLM"/>
    </source>
</evidence>
<sequence>MWGHQAWKGSFFPAKTPAKQFLNYYSRYYTAVEGNTTFYALPSQDTVKTWIASVPADFRFCFKVPQLVSHKLGLEQGRAEFESFLEVMAPIIESEQLGKLWLQLPPYFSFKQFTLLEAWLNDYSRDLPFAVEVRHPDFYAKGEAERCLNRLLMDHKVDRVMMDTRPVHSEVAVPGADNHEAIQDAQSKKPKLPVHLLSTGNNPTVRYVGTMDLENNRPFIQNWLKPMKAWLDEGKQPYLFVHTADNASIHDLVELWLDMLTEYLGYRPYQDKAWPNQGDQGLVDNQPSLF</sequence>
<evidence type="ECO:0000313" key="2">
    <source>
        <dbReference type="Proteomes" id="UP000244441"/>
    </source>
</evidence>
<dbReference type="KEGG" id="cate:C2869_19475"/>
<keyword evidence="2" id="KW-1185">Reference proteome</keyword>
<dbReference type="Proteomes" id="UP000244441">
    <property type="component" value="Chromosome"/>
</dbReference>
<dbReference type="InterPro" id="IPR002763">
    <property type="entry name" value="DUF72"/>
</dbReference>
<proteinExistence type="predicted"/>
<dbReference type="OrthoDB" id="9780310at2"/>
<dbReference type="InterPro" id="IPR036520">
    <property type="entry name" value="UPF0759_sf"/>
</dbReference>
<dbReference type="Pfam" id="PF01904">
    <property type="entry name" value="DUF72"/>
    <property type="match status" value="1"/>
</dbReference>
<organism evidence="1 2">
    <name type="scientific">Saccharobesus litoralis</name>
    <dbReference type="NCBI Taxonomy" id="2172099"/>
    <lineage>
        <taxon>Bacteria</taxon>
        <taxon>Pseudomonadati</taxon>
        <taxon>Pseudomonadota</taxon>
        <taxon>Gammaproteobacteria</taxon>
        <taxon>Alteromonadales</taxon>
        <taxon>Alteromonadaceae</taxon>
        <taxon>Saccharobesus</taxon>
    </lineage>
</organism>
<dbReference type="PANTHER" id="PTHR30348:SF9">
    <property type="entry name" value="UPF0759 PROTEIN YECE"/>
    <property type="match status" value="1"/>
</dbReference>
<dbReference type="EMBL" id="CP026604">
    <property type="protein sequence ID" value="AWB69098.1"/>
    <property type="molecule type" value="Genomic_DNA"/>
</dbReference>
<dbReference type="PANTHER" id="PTHR30348">
    <property type="entry name" value="UNCHARACTERIZED PROTEIN YECE"/>
    <property type="match status" value="1"/>
</dbReference>